<feature type="transmembrane region" description="Helical" evidence="1">
    <location>
        <begin position="299"/>
        <end position="322"/>
    </location>
</feature>
<name>A0ABV0CT92_9SPHN</name>
<feature type="transmembrane region" description="Helical" evidence="1">
    <location>
        <begin position="78"/>
        <end position="97"/>
    </location>
</feature>
<gene>
    <name evidence="3" type="ORF">ABDJ38_02775</name>
</gene>
<keyword evidence="3" id="KW-0808">Transferase</keyword>
<dbReference type="EC" id="2.3.-.-" evidence="3"/>
<dbReference type="PANTHER" id="PTHR23028:SF131">
    <property type="entry name" value="BLR2367 PROTEIN"/>
    <property type="match status" value="1"/>
</dbReference>
<sequence>MIYNFQALRAFAVFLVLFVHVEDLVASVGISQSMLAFGNVGVDLFFVLSGFVIVHSTIKTNPSATEFFKSRLVRIAPIYWILTLGVFSIAIFFPNLLGSTQANFSYLFKSILFIPYERQDGSVFPILFVGWSLNYEMFFYTIFSVFLALFGGIRRSVIAASTFIVALVVVVSLTNPAPVPVAFLGQSIILEFVFGMWIGYLANRQPSATIKWAQWILLAAIVWLVAYMFAWPSGPRWILAGVPSVIILVSALSLERSGIVVTNSKVQLLGASSYAIYLSHPFVLQGISKLVPPLTSISATIALVVTGFAVALATGVAVHLLIELPVVRYLKRTIIHRSQISASTPPA</sequence>
<feature type="transmembrane region" description="Helical" evidence="1">
    <location>
        <begin position="181"/>
        <end position="200"/>
    </location>
</feature>
<feature type="transmembrane region" description="Helical" evidence="1">
    <location>
        <begin position="266"/>
        <end position="287"/>
    </location>
</feature>
<keyword evidence="1" id="KW-0812">Transmembrane</keyword>
<feature type="transmembrane region" description="Helical" evidence="1">
    <location>
        <begin position="36"/>
        <end position="58"/>
    </location>
</feature>
<accession>A0ABV0CT92</accession>
<feature type="transmembrane region" description="Helical" evidence="1">
    <location>
        <begin position="157"/>
        <end position="175"/>
    </location>
</feature>
<feature type="domain" description="Acyltransferase 3" evidence="2">
    <location>
        <begin position="3"/>
        <end position="314"/>
    </location>
</feature>
<reference evidence="3 4" key="1">
    <citation type="submission" date="2024-05" db="EMBL/GenBank/DDBJ databases">
        <authorList>
            <person name="Park S."/>
        </authorList>
    </citation>
    <scope>NUCLEOTIDE SEQUENCE [LARGE SCALE GENOMIC DNA]</scope>
    <source>
        <strain evidence="3 4">DGU5</strain>
    </source>
</reference>
<protein>
    <submittedName>
        <fullName evidence="3">Acyltransferase</fullName>
        <ecNumber evidence="3">2.3.-.-</ecNumber>
    </submittedName>
</protein>
<keyword evidence="1" id="KW-1133">Transmembrane helix</keyword>
<dbReference type="RefSeq" id="WP_346783547.1">
    <property type="nucleotide sequence ID" value="NZ_JBDLBR010000001.1"/>
</dbReference>
<evidence type="ECO:0000313" key="4">
    <source>
        <dbReference type="Proteomes" id="UP001484535"/>
    </source>
</evidence>
<feature type="transmembrane region" description="Helical" evidence="1">
    <location>
        <begin position="212"/>
        <end position="231"/>
    </location>
</feature>
<evidence type="ECO:0000313" key="3">
    <source>
        <dbReference type="EMBL" id="MEN7536094.1"/>
    </source>
</evidence>
<dbReference type="PANTHER" id="PTHR23028">
    <property type="entry name" value="ACETYLTRANSFERASE"/>
    <property type="match status" value="1"/>
</dbReference>
<evidence type="ECO:0000259" key="2">
    <source>
        <dbReference type="Pfam" id="PF01757"/>
    </source>
</evidence>
<dbReference type="EMBL" id="JBDLBR010000001">
    <property type="protein sequence ID" value="MEN7536094.1"/>
    <property type="molecule type" value="Genomic_DNA"/>
</dbReference>
<keyword evidence="1" id="KW-0472">Membrane</keyword>
<dbReference type="Pfam" id="PF01757">
    <property type="entry name" value="Acyl_transf_3"/>
    <property type="match status" value="1"/>
</dbReference>
<keyword evidence="3" id="KW-0012">Acyltransferase</keyword>
<dbReference type="InterPro" id="IPR050879">
    <property type="entry name" value="Acyltransferase_3"/>
</dbReference>
<organism evidence="3 4">
    <name type="scientific">Aurantiacibacter flavus</name>
    <dbReference type="NCBI Taxonomy" id="3145232"/>
    <lineage>
        <taxon>Bacteria</taxon>
        <taxon>Pseudomonadati</taxon>
        <taxon>Pseudomonadota</taxon>
        <taxon>Alphaproteobacteria</taxon>
        <taxon>Sphingomonadales</taxon>
        <taxon>Erythrobacteraceae</taxon>
        <taxon>Aurantiacibacter</taxon>
    </lineage>
</organism>
<feature type="transmembrane region" description="Helical" evidence="1">
    <location>
        <begin position="123"/>
        <end position="150"/>
    </location>
</feature>
<dbReference type="Proteomes" id="UP001484535">
    <property type="component" value="Unassembled WGS sequence"/>
</dbReference>
<feature type="transmembrane region" description="Helical" evidence="1">
    <location>
        <begin position="237"/>
        <end position="254"/>
    </location>
</feature>
<keyword evidence="4" id="KW-1185">Reference proteome</keyword>
<proteinExistence type="predicted"/>
<comment type="caution">
    <text evidence="3">The sequence shown here is derived from an EMBL/GenBank/DDBJ whole genome shotgun (WGS) entry which is preliminary data.</text>
</comment>
<dbReference type="InterPro" id="IPR002656">
    <property type="entry name" value="Acyl_transf_3_dom"/>
</dbReference>
<dbReference type="GO" id="GO:0016746">
    <property type="term" value="F:acyltransferase activity"/>
    <property type="evidence" value="ECO:0007669"/>
    <property type="project" value="UniProtKB-KW"/>
</dbReference>
<evidence type="ECO:0000256" key="1">
    <source>
        <dbReference type="SAM" id="Phobius"/>
    </source>
</evidence>